<dbReference type="CDD" id="cd03442">
    <property type="entry name" value="BFIT_BACH"/>
    <property type="match status" value="1"/>
</dbReference>
<evidence type="ECO:0000259" key="5">
    <source>
        <dbReference type="PROSITE" id="PS51770"/>
    </source>
</evidence>
<dbReference type="Proteomes" id="UP000739538">
    <property type="component" value="Unassembled WGS sequence"/>
</dbReference>
<reference evidence="6" key="2">
    <citation type="journal article" date="2021" name="Microbiome">
        <title>Successional dynamics and alternative stable states in a saline activated sludge microbial community over 9 years.</title>
        <authorList>
            <person name="Wang Y."/>
            <person name="Ye J."/>
            <person name="Ju F."/>
            <person name="Liu L."/>
            <person name="Boyd J.A."/>
            <person name="Deng Y."/>
            <person name="Parks D.H."/>
            <person name="Jiang X."/>
            <person name="Yin X."/>
            <person name="Woodcroft B.J."/>
            <person name="Tyson G.W."/>
            <person name="Hugenholtz P."/>
            <person name="Polz M.F."/>
            <person name="Zhang T."/>
        </authorList>
    </citation>
    <scope>NUCLEOTIDE SEQUENCE</scope>
    <source>
        <strain evidence="6">HKST-UBA02</strain>
    </source>
</reference>
<dbReference type="GO" id="GO:0005737">
    <property type="term" value="C:cytoplasm"/>
    <property type="evidence" value="ECO:0007669"/>
    <property type="project" value="TreeGrafter"/>
</dbReference>
<feature type="compositionally biased region" description="Basic and acidic residues" evidence="4">
    <location>
        <begin position="121"/>
        <end position="143"/>
    </location>
</feature>
<feature type="region of interest" description="Disordered" evidence="4">
    <location>
        <begin position="109"/>
        <end position="158"/>
    </location>
</feature>
<dbReference type="Gene3D" id="3.10.129.10">
    <property type="entry name" value="Hotdog Thioesterase"/>
    <property type="match status" value="1"/>
</dbReference>
<dbReference type="PROSITE" id="PS51770">
    <property type="entry name" value="HOTDOG_ACOT"/>
    <property type="match status" value="1"/>
</dbReference>
<evidence type="ECO:0000313" key="6">
    <source>
        <dbReference type="EMBL" id="MCA9754293.1"/>
    </source>
</evidence>
<evidence type="ECO:0000256" key="4">
    <source>
        <dbReference type="SAM" id="MobiDB-lite"/>
    </source>
</evidence>
<dbReference type="EMBL" id="JAGQHS010000002">
    <property type="protein sequence ID" value="MCA9754293.1"/>
    <property type="molecule type" value="Genomic_DNA"/>
</dbReference>
<dbReference type="InterPro" id="IPR033120">
    <property type="entry name" value="HOTDOG_ACOT"/>
</dbReference>
<dbReference type="InterPro" id="IPR040170">
    <property type="entry name" value="Cytosol_ACT"/>
</dbReference>
<gene>
    <name evidence="6" type="ORF">KDA27_00715</name>
</gene>
<keyword evidence="2 3" id="KW-0378">Hydrolase</keyword>
<sequence>MTELMLPNDANTLGNVLGGKVLHLVDIAAALAAHRHCRRQVVTASMDRVDFHHPVKIGQVMTLRASVNFVSRTSMEVGVKVLAENLMTGETRHTASAYATFVALDDLGHPTPVPPLEPVTDDDRRRMEEGQARRELRMAEIRRKKDRQSGSGRTESAR</sequence>
<dbReference type="InterPro" id="IPR006683">
    <property type="entry name" value="Thioestr_dom"/>
</dbReference>
<dbReference type="SUPFAM" id="SSF54637">
    <property type="entry name" value="Thioesterase/thiol ester dehydrase-isomerase"/>
    <property type="match status" value="1"/>
</dbReference>
<evidence type="ECO:0000313" key="7">
    <source>
        <dbReference type="Proteomes" id="UP000739538"/>
    </source>
</evidence>
<protein>
    <submittedName>
        <fullName evidence="6">Acyl-CoA thioesterase</fullName>
    </submittedName>
</protein>
<accession>A0A956NAD6</accession>
<dbReference type="GO" id="GO:0052816">
    <property type="term" value="F:long-chain fatty acyl-CoA hydrolase activity"/>
    <property type="evidence" value="ECO:0007669"/>
    <property type="project" value="TreeGrafter"/>
</dbReference>
<evidence type="ECO:0000256" key="1">
    <source>
        <dbReference type="ARBA" id="ARBA00010458"/>
    </source>
</evidence>
<evidence type="ECO:0000256" key="3">
    <source>
        <dbReference type="PROSITE-ProRule" id="PRU01106"/>
    </source>
</evidence>
<proteinExistence type="inferred from homology"/>
<dbReference type="PANTHER" id="PTHR11049">
    <property type="entry name" value="ACYL COENZYME A THIOESTER HYDROLASE"/>
    <property type="match status" value="1"/>
</dbReference>
<evidence type="ECO:0000256" key="2">
    <source>
        <dbReference type="ARBA" id="ARBA00022801"/>
    </source>
</evidence>
<feature type="compositionally biased region" description="Polar residues" evidence="4">
    <location>
        <begin position="149"/>
        <end position="158"/>
    </location>
</feature>
<name>A0A956NAD6_UNCEI</name>
<dbReference type="InterPro" id="IPR029069">
    <property type="entry name" value="HotDog_dom_sf"/>
</dbReference>
<comment type="caution">
    <text evidence="6">The sequence shown here is derived from an EMBL/GenBank/DDBJ whole genome shotgun (WGS) entry which is preliminary data.</text>
</comment>
<feature type="domain" description="HotDog ACOT-type" evidence="5">
    <location>
        <begin position="1"/>
        <end position="107"/>
    </location>
</feature>
<dbReference type="AlphaFoldDB" id="A0A956NAD6"/>
<dbReference type="Pfam" id="PF03061">
    <property type="entry name" value="4HBT"/>
    <property type="match status" value="1"/>
</dbReference>
<dbReference type="GO" id="GO:0006637">
    <property type="term" value="P:acyl-CoA metabolic process"/>
    <property type="evidence" value="ECO:0007669"/>
    <property type="project" value="TreeGrafter"/>
</dbReference>
<organism evidence="6 7">
    <name type="scientific">Eiseniibacteriota bacterium</name>
    <dbReference type="NCBI Taxonomy" id="2212470"/>
    <lineage>
        <taxon>Bacteria</taxon>
        <taxon>Candidatus Eiseniibacteriota</taxon>
    </lineage>
</organism>
<comment type="similarity">
    <text evidence="1">Belongs to the acyl coenzyme A hydrolase family.</text>
</comment>
<reference evidence="6" key="1">
    <citation type="submission" date="2020-04" db="EMBL/GenBank/DDBJ databases">
        <authorList>
            <person name="Zhang T."/>
        </authorList>
    </citation>
    <scope>NUCLEOTIDE SEQUENCE</scope>
    <source>
        <strain evidence="6">HKST-UBA02</strain>
    </source>
</reference>